<reference evidence="1" key="1">
    <citation type="journal article" date="2014" name="Int. J. Syst. Evol. Microbiol.">
        <title>Complete genome sequence of Corynebacterium casei LMG S-19264T (=DSM 44701T), isolated from a smear-ripened cheese.</title>
        <authorList>
            <consortium name="US DOE Joint Genome Institute (JGI-PGF)"/>
            <person name="Walter F."/>
            <person name="Albersmeier A."/>
            <person name="Kalinowski J."/>
            <person name="Ruckert C."/>
        </authorList>
    </citation>
    <scope>NUCLEOTIDE SEQUENCE</scope>
    <source>
        <strain evidence="1">VKM B-2789</strain>
    </source>
</reference>
<reference evidence="1" key="2">
    <citation type="submission" date="2023-01" db="EMBL/GenBank/DDBJ databases">
        <authorList>
            <person name="Sun Q."/>
            <person name="Evtushenko L."/>
        </authorList>
    </citation>
    <scope>NUCLEOTIDE SEQUENCE</scope>
    <source>
        <strain evidence="1">VKM B-2789</strain>
    </source>
</reference>
<keyword evidence="2" id="KW-1185">Reference proteome</keyword>
<organism evidence="1 2">
    <name type="scientific">Ancylobacter defluvii</name>
    <dbReference type="NCBI Taxonomy" id="1282440"/>
    <lineage>
        <taxon>Bacteria</taxon>
        <taxon>Pseudomonadati</taxon>
        <taxon>Pseudomonadota</taxon>
        <taxon>Alphaproteobacteria</taxon>
        <taxon>Hyphomicrobiales</taxon>
        <taxon>Xanthobacteraceae</taxon>
        <taxon>Ancylobacter</taxon>
    </lineage>
</organism>
<evidence type="ECO:0000313" key="2">
    <source>
        <dbReference type="Proteomes" id="UP001143330"/>
    </source>
</evidence>
<gene>
    <name evidence="1" type="ORF">GCM10017653_32850</name>
</gene>
<dbReference type="RefSeq" id="WP_213365029.1">
    <property type="nucleotide sequence ID" value="NZ_BSFM01000014.1"/>
</dbReference>
<dbReference type="EMBL" id="BSFM01000014">
    <property type="protein sequence ID" value="GLK85215.1"/>
    <property type="molecule type" value="Genomic_DNA"/>
</dbReference>
<accession>A0A9W6JWL6</accession>
<protein>
    <submittedName>
        <fullName evidence="1">Uncharacterized protein</fullName>
    </submittedName>
</protein>
<dbReference type="Proteomes" id="UP001143330">
    <property type="component" value="Unassembled WGS sequence"/>
</dbReference>
<dbReference type="AlphaFoldDB" id="A0A9W6JWL6"/>
<comment type="caution">
    <text evidence="1">The sequence shown here is derived from an EMBL/GenBank/DDBJ whole genome shotgun (WGS) entry which is preliminary data.</text>
</comment>
<evidence type="ECO:0000313" key="1">
    <source>
        <dbReference type="EMBL" id="GLK85215.1"/>
    </source>
</evidence>
<proteinExistence type="predicted"/>
<name>A0A9W6JWL6_9HYPH</name>
<sequence>MFSRHIAKAGFAGTAYLFGAATGLAVALPLAAVAFTPERVAAPEPRAIEAPAVSQSTMVNRATKGPRLDITVPAAALPTAPVQAPAPDLARDMPTVAPQPALDMKAPGAPRAPAGAAPAPMPRGCLSALGGIRPNIPTENLTVCIADISTLN</sequence>